<dbReference type="CDD" id="cd05992">
    <property type="entry name" value="PB1"/>
    <property type="match status" value="1"/>
</dbReference>
<evidence type="ECO:0000256" key="1">
    <source>
        <dbReference type="ARBA" id="ARBA00023015"/>
    </source>
</evidence>
<gene>
    <name evidence="6" type="ORF">QVD17_39861</name>
</gene>
<keyword evidence="1" id="KW-0805">Transcription regulation</keyword>
<feature type="domain" description="PB1" evidence="5">
    <location>
        <begin position="435"/>
        <end position="518"/>
    </location>
</feature>
<evidence type="ECO:0000256" key="2">
    <source>
        <dbReference type="ARBA" id="ARBA00023125"/>
    </source>
</evidence>
<dbReference type="Pfam" id="PF02042">
    <property type="entry name" value="RWP-RK"/>
    <property type="match status" value="1"/>
</dbReference>
<reference evidence="6" key="1">
    <citation type="journal article" date="2023" name="bioRxiv">
        <title>Improved chromosome-level genome assembly for marigold (Tagetes erecta).</title>
        <authorList>
            <person name="Jiang F."/>
            <person name="Yuan L."/>
            <person name="Wang S."/>
            <person name="Wang H."/>
            <person name="Xu D."/>
            <person name="Wang A."/>
            <person name="Fan W."/>
        </authorList>
    </citation>
    <scope>NUCLEOTIDE SEQUENCE</scope>
    <source>
        <strain evidence="6">WSJ</strain>
        <tissue evidence="6">Leaf</tissue>
    </source>
</reference>
<evidence type="ECO:0000259" key="5">
    <source>
        <dbReference type="PROSITE" id="PS51745"/>
    </source>
</evidence>
<name>A0AAD8NHI7_TARER</name>
<dbReference type="Gene3D" id="3.10.20.90">
    <property type="entry name" value="Phosphatidylinositol 3-kinase Catalytic Subunit, Chain A, domain 1"/>
    <property type="match status" value="1"/>
</dbReference>
<evidence type="ECO:0000256" key="3">
    <source>
        <dbReference type="ARBA" id="ARBA00023163"/>
    </source>
</evidence>
<dbReference type="PROSITE" id="PS51745">
    <property type="entry name" value="PB1"/>
    <property type="match status" value="1"/>
</dbReference>
<sequence length="531" mass="61055">MSTKDILKFIDNFPIPFQHKEPELPNQPWVFWTQTQNDSSSAGLVTPKIHDKIKSIFSVTLKGPKYICQFWTPVTIEGRRLLSTSSQPFSVTHLSNESGTYRLYSSKYKYNIYDANKVDNEGNHMIISGGPATALLNRLPYITQLQWFPSDPCDDEMRWNFSIMLPICLPSESYCVGVLEFTVDKRKFKAGLGVFYAKDLIPYNVRLPIFSKKKGTGEEYALNSIQDYEPRYISKLHTDILVNWDYEYTKYCAFTICLRSIDTGDLDFAFEFIWVKHSDHALLLEALLLTLKRCLPSFKFASGARLGDELEIIDVEGYTDNYSLYFMIFEGMKAMENSKKPMLVDHIAPSQGNYKTATIQISREAIEKEFGNTMKEAANNLNVSLSTLKRKFKDLGMLEWPGPKSRRREDMIVVQNEEDYGAIQDLSTINLNKDTLTVKVEYVEDMIKFQLSISQLTFLNVEKEIRMKFNLNLGSYKLKYLDEDGDWITLTSDQELSDCIQSSTKSHRNVLRLCVIPFPRPIPDPIGSTDL</sequence>
<keyword evidence="4" id="KW-0539">Nucleus</keyword>
<keyword evidence="7" id="KW-1185">Reference proteome</keyword>
<dbReference type="SMART" id="SM00666">
    <property type="entry name" value="PB1"/>
    <property type="match status" value="1"/>
</dbReference>
<dbReference type="InterPro" id="IPR003035">
    <property type="entry name" value="RWP-RK_dom"/>
</dbReference>
<proteinExistence type="predicted"/>
<evidence type="ECO:0000256" key="4">
    <source>
        <dbReference type="ARBA" id="ARBA00023242"/>
    </source>
</evidence>
<evidence type="ECO:0000313" key="6">
    <source>
        <dbReference type="EMBL" id="KAK1408226.1"/>
    </source>
</evidence>
<dbReference type="Pfam" id="PF00564">
    <property type="entry name" value="PB1"/>
    <property type="match status" value="1"/>
</dbReference>
<dbReference type="PANTHER" id="PTHR32002">
    <property type="entry name" value="PROTEIN NLP8"/>
    <property type="match status" value="1"/>
</dbReference>
<dbReference type="EMBL" id="JAUHHV010000011">
    <property type="protein sequence ID" value="KAK1408226.1"/>
    <property type="molecule type" value="Genomic_DNA"/>
</dbReference>
<organism evidence="6 7">
    <name type="scientific">Tagetes erecta</name>
    <name type="common">African marigold</name>
    <dbReference type="NCBI Taxonomy" id="13708"/>
    <lineage>
        <taxon>Eukaryota</taxon>
        <taxon>Viridiplantae</taxon>
        <taxon>Streptophyta</taxon>
        <taxon>Embryophyta</taxon>
        <taxon>Tracheophyta</taxon>
        <taxon>Spermatophyta</taxon>
        <taxon>Magnoliopsida</taxon>
        <taxon>eudicotyledons</taxon>
        <taxon>Gunneridae</taxon>
        <taxon>Pentapetalae</taxon>
        <taxon>asterids</taxon>
        <taxon>campanulids</taxon>
        <taxon>Asterales</taxon>
        <taxon>Asteraceae</taxon>
        <taxon>Asteroideae</taxon>
        <taxon>Heliantheae alliance</taxon>
        <taxon>Tageteae</taxon>
        <taxon>Tagetes</taxon>
    </lineage>
</organism>
<dbReference type="Proteomes" id="UP001229421">
    <property type="component" value="Unassembled WGS sequence"/>
</dbReference>
<dbReference type="PANTHER" id="PTHR32002:SF49">
    <property type="entry name" value="BILE ACID:SODIUM SYMPORTER_ARSENICAL RESISTANCE PROTEIN ACR3-RELATED"/>
    <property type="match status" value="1"/>
</dbReference>
<dbReference type="GO" id="GO:0003700">
    <property type="term" value="F:DNA-binding transcription factor activity"/>
    <property type="evidence" value="ECO:0007669"/>
    <property type="project" value="InterPro"/>
</dbReference>
<comment type="caution">
    <text evidence="6">The sequence shown here is derived from an EMBL/GenBank/DDBJ whole genome shotgun (WGS) entry which is preliminary data.</text>
</comment>
<dbReference type="GO" id="GO:0003677">
    <property type="term" value="F:DNA binding"/>
    <property type="evidence" value="ECO:0007669"/>
    <property type="project" value="UniProtKB-KW"/>
</dbReference>
<keyword evidence="2" id="KW-0238">DNA-binding</keyword>
<keyword evidence="3" id="KW-0804">Transcription</keyword>
<dbReference type="InterPro" id="IPR045012">
    <property type="entry name" value="NLP"/>
</dbReference>
<dbReference type="InterPro" id="IPR053793">
    <property type="entry name" value="PB1-like"/>
</dbReference>
<evidence type="ECO:0000313" key="7">
    <source>
        <dbReference type="Proteomes" id="UP001229421"/>
    </source>
</evidence>
<protein>
    <recommendedName>
        <fullName evidence="5">PB1 domain-containing protein</fullName>
    </recommendedName>
</protein>
<dbReference type="SUPFAM" id="SSF54277">
    <property type="entry name" value="CAD &amp; PB1 domains"/>
    <property type="match status" value="1"/>
</dbReference>
<accession>A0AAD8NHI7</accession>
<dbReference type="AlphaFoldDB" id="A0AAD8NHI7"/>
<dbReference type="InterPro" id="IPR000270">
    <property type="entry name" value="PB1_dom"/>
</dbReference>